<comment type="pathway">
    <text evidence="1">Purine metabolism; IMP biosynthesis via de novo pathway; N(2)-formyl-N(1)-(5-phospho-D-ribosyl)glycinamide from N(1)-(5-phospho-D-ribosyl)glycinamide (10-formyl THF route): step 1/1.</text>
</comment>
<dbReference type="InterPro" id="IPR002376">
    <property type="entry name" value="Formyl_transf_N"/>
</dbReference>
<name>A0A069PT29_9BURK</name>
<dbReference type="Pfam" id="PF00551">
    <property type="entry name" value="Formyl_trans_N"/>
    <property type="match status" value="1"/>
</dbReference>
<dbReference type="SUPFAM" id="SSF53328">
    <property type="entry name" value="Formyltransferase"/>
    <property type="match status" value="1"/>
</dbReference>
<dbReference type="EMBL" id="JFHC01000040">
    <property type="protein sequence ID" value="KDR40451.1"/>
    <property type="molecule type" value="Genomic_DNA"/>
</dbReference>
<proteinExistence type="predicted"/>
<dbReference type="Gene3D" id="3.40.50.170">
    <property type="entry name" value="Formyl transferase, N-terminal domain"/>
    <property type="match status" value="1"/>
</dbReference>
<organism evidence="6 7">
    <name type="scientific">Caballeronia glathei</name>
    <dbReference type="NCBI Taxonomy" id="60547"/>
    <lineage>
        <taxon>Bacteria</taxon>
        <taxon>Pseudomonadati</taxon>
        <taxon>Pseudomonadota</taxon>
        <taxon>Betaproteobacteria</taxon>
        <taxon>Burkholderiales</taxon>
        <taxon>Burkholderiaceae</taxon>
        <taxon>Caballeronia</taxon>
    </lineage>
</organism>
<sequence>MEGNKPRVVMLCADRLSSAVMYNSLAGVVSIERVIMEAKPPATHVITKKIRRLGMMRTAGQLLFLVANTFAAKLSAKRIDQLLKRYALNRDAIPANVVSKVDNINSSRTIELLKQTCPDVVVINGTRIISREVLRCVDVSFLNTHMGITPKYRGVHGGYWALVSGDPENCGVTVHLVDPGIDTGGVLYQQVIRPERRDNFNTYPVHQLAAAIPLMQNAIDDIVSRRAEVKPGVLPSTLWFHPTLFEYVRNRLVKGVR</sequence>
<evidence type="ECO:0000313" key="6">
    <source>
        <dbReference type="EMBL" id="KDR40451.1"/>
    </source>
</evidence>
<dbReference type="RefSeq" id="WP_199241973.1">
    <property type="nucleotide sequence ID" value="NZ_CADFFX010000010.1"/>
</dbReference>
<keyword evidence="3 6" id="KW-0808">Transferase</keyword>
<keyword evidence="7" id="KW-1185">Reference proteome</keyword>
<protein>
    <recommendedName>
        <fullName evidence="2">phosphoribosylglycinamide formyltransferase 1</fullName>
        <ecNumber evidence="2">2.1.2.2</ecNumber>
    </recommendedName>
</protein>
<gene>
    <name evidence="6" type="ORF">BG61_25575</name>
</gene>
<evidence type="ECO:0000259" key="5">
    <source>
        <dbReference type="Pfam" id="PF00551"/>
    </source>
</evidence>
<dbReference type="EC" id="2.1.2.2" evidence="2"/>
<dbReference type="AlphaFoldDB" id="A0A069PT29"/>
<evidence type="ECO:0000313" key="7">
    <source>
        <dbReference type="Proteomes" id="UP000027466"/>
    </source>
</evidence>
<keyword evidence="4" id="KW-0658">Purine biosynthesis</keyword>
<dbReference type="GO" id="GO:0004644">
    <property type="term" value="F:phosphoribosylglycinamide formyltransferase activity"/>
    <property type="evidence" value="ECO:0007669"/>
    <property type="project" value="UniProtKB-EC"/>
</dbReference>
<dbReference type="PANTHER" id="PTHR43369:SF2">
    <property type="entry name" value="PHOSPHORIBOSYLGLYCINAMIDE FORMYLTRANSFERASE"/>
    <property type="match status" value="1"/>
</dbReference>
<reference evidence="6 7" key="1">
    <citation type="submission" date="2014-03" db="EMBL/GenBank/DDBJ databases">
        <title>Draft Genome Sequences of Four Burkholderia Strains.</title>
        <authorList>
            <person name="Liu X.Y."/>
            <person name="Li C.X."/>
            <person name="Xu J.H."/>
        </authorList>
    </citation>
    <scope>NUCLEOTIDE SEQUENCE [LARGE SCALE GENOMIC DNA]</scope>
    <source>
        <strain evidence="6 7">DSM 50014</strain>
    </source>
</reference>
<evidence type="ECO:0000256" key="3">
    <source>
        <dbReference type="ARBA" id="ARBA00022679"/>
    </source>
</evidence>
<dbReference type="Proteomes" id="UP000027466">
    <property type="component" value="Unassembled WGS sequence"/>
</dbReference>
<evidence type="ECO:0000256" key="4">
    <source>
        <dbReference type="ARBA" id="ARBA00022755"/>
    </source>
</evidence>
<dbReference type="InterPro" id="IPR036477">
    <property type="entry name" value="Formyl_transf_N_sf"/>
</dbReference>
<dbReference type="GO" id="GO:0006189">
    <property type="term" value="P:'de novo' IMP biosynthetic process"/>
    <property type="evidence" value="ECO:0007669"/>
    <property type="project" value="TreeGrafter"/>
</dbReference>
<evidence type="ECO:0000256" key="2">
    <source>
        <dbReference type="ARBA" id="ARBA00012254"/>
    </source>
</evidence>
<comment type="caution">
    <text evidence="6">The sequence shown here is derived from an EMBL/GenBank/DDBJ whole genome shotgun (WGS) entry which is preliminary data.</text>
</comment>
<evidence type="ECO:0000256" key="1">
    <source>
        <dbReference type="ARBA" id="ARBA00005054"/>
    </source>
</evidence>
<dbReference type="CDD" id="cd08653">
    <property type="entry name" value="FMT_core_like_3"/>
    <property type="match status" value="1"/>
</dbReference>
<accession>A0A069PT29</accession>
<dbReference type="PANTHER" id="PTHR43369">
    <property type="entry name" value="PHOSPHORIBOSYLGLYCINAMIDE FORMYLTRANSFERASE"/>
    <property type="match status" value="1"/>
</dbReference>
<dbReference type="STRING" id="60547.GCA_000751215_03841"/>
<dbReference type="GO" id="GO:0005737">
    <property type="term" value="C:cytoplasm"/>
    <property type="evidence" value="ECO:0007669"/>
    <property type="project" value="TreeGrafter"/>
</dbReference>
<feature type="domain" description="Formyl transferase N-terminal" evidence="5">
    <location>
        <begin position="106"/>
        <end position="193"/>
    </location>
</feature>